<protein>
    <submittedName>
        <fullName evidence="1">Uncharacterized protein</fullName>
    </submittedName>
</protein>
<proteinExistence type="predicted"/>
<sequence length="64" mass="7437">MDIMTFGTTNLCLLTCNVEIFYFLNSRSIREAHHKNISHILYIIVFTHTANINTSSCFYLCAKF</sequence>
<dbReference type="AlphaFoldDB" id="A0A0E9Q005"/>
<dbReference type="EMBL" id="GBXM01098745">
    <property type="protein sequence ID" value="JAH09832.1"/>
    <property type="molecule type" value="Transcribed_RNA"/>
</dbReference>
<organism evidence="1">
    <name type="scientific">Anguilla anguilla</name>
    <name type="common">European freshwater eel</name>
    <name type="synonym">Muraena anguilla</name>
    <dbReference type="NCBI Taxonomy" id="7936"/>
    <lineage>
        <taxon>Eukaryota</taxon>
        <taxon>Metazoa</taxon>
        <taxon>Chordata</taxon>
        <taxon>Craniata</taxon>
        <taxon>Vertebrata</taxon>
        <taxon>Euteleostomi</taxon>
        <taxon>Actinopterygii</taxon>
        <taxon>Neopterygii</taxon>
        <taxon>Teleostei</taxon>
        <taxon>Anguilliformes</taxon>
        <taxon>Anguillidae</taxon>
        <taxon>Anguilla</taxon>
    </lineage>
</organism>
<accession>A0A0E9Q005</accession>
<name>A0A0E9Q005_ANGAN</name>
<reference evidence="1" key="2">
    <citation type="journal article" date="2015" name="Fish Shellfish Immunol.">
        <title>Early steps in the European eel (Anguilla anguilla)-Vibrio vulnificus interaction in the gills: Role of the RtxA13 toxin.</title>
        <authorList>
            <person name="Callol A."/>
            <person name="Pajuelo D."/>
            <person name="Ebbesson L."/>
            <person name="Teles M."/>
            <person name="MacKenzie S."/>
            <person name="Amaro C."/>
        </authorList>
    </citation>
    <scope>NUCLEOTIDE SEQUENCE</scope>
</reference>
<evidence type="ECO:0000313" key="1">
    <source>
        <dbReference type="EMBL" id="JAH09832.1"/>
    </source>
</evidence>
<reference evidence="1" key="1">
    <citation type="submission" date="2014-11" db="EMBL/GenBank/DDBJ databases">
        <authorList>
            <person name="Amaro Gonzalez C."/>
        </authorList>
    </citation>
    <scope>NUCLEOTIDE SEQUENCE</scope>
</reference>